<proteinExistence type="predicted"/>
<organism evidence="1 2">
    <name type="scientific">Cichorium intybus</name>
    <name type="common">Chicory</name>
    <dbReference type="NCBI Taxonomy" id="13427"/>
    <lineage>
        <taxon>Eukaryota</taxon>
        <taxon>Viridiplantae</taxon>
        <taxon>Streptophyta</taxon>
        <taxon>Embryophyta</taxon>
        <taxon>Tracheophyta</taxon>
        <taxon>Spermatophyta</taxon>
        <taxon>Magnoliopsida</taxon>
        <taxon>eudicotyledons</taxon>
        <taxon>Gunneridae</taxon>
        <taxon>Pentapetalae</taxon>
        <taxon>asterids</taxon>
        <taxon>campanulids</taxon>
        <taxon>Asterales</taxon>
        <taxon>Asteraceae</taxon>
        <taxon>Cichorioideae</taxon>
        <taxon>Cichorieae</taxon>
        <taxon>Cichoriinae</taxon>
        <taxon>Cichorium</taxon>
    </lineage>
</organism>
<keyword evidence="2" id="KW-1185">Reference proteome</keyword>
<reference evidence="1 2" key="2">
    <citation type="journal article" date="2022" name="Mol. Ecol. Resour.">
        <title>The genomes of chicory, endive, great burdock and yacon provide insights into Asteraceae paleo-polyploidization history and plant inulin production.</title>
        <authorList>
            <person name="Fan W."/>
            <person name="Wang S."/>
            <person name="Wang H."/>
            <person name="Wang A."/>
            <person name="Jiang F."/>
            <person name="Liu H."/>
            <person name="Zhao H."/>
            <person name="Xu D."/>
            <person name="Zhang Y."/>
        </authorList>
    </citation>
    <scope>NUCLEOTIDE SEQUENCE [LARGE SCALE GENOMIC DNA]</scope>
    <source>
        <strain evidence="2">cv. Punajuju</strain>
        <tissue evidence="1">Leaves</tissue>
    </source>
</reference>
<accession>A0ACB9AIR3</accession>
<name>A0ACB9AIR3_CICIN</name>
<sequence length="107" mass="11900">MTCNESEARYHFNEPLLPEGEDVDNVDLIEEEHEKDNQSIPYILGLDKLISGKGKETIIPSKVGEGLILGSEIWIDMMDCIIVEDANHNNDANDEGEGFKVNNNVGL</sequence>
<evidence type="ECO:0000313" key="2">
    <source>
        <dbReference type="Proteomes" id="UP001055811"/>
    </source>
</evidence>
<comment type="caution">
    <text evidence="1">The sequence shown here is derived from an EMBL/GenBank/DDBJ whole genome shotgun (WGS) entry which is preliminary data.</text>
</comment>
<reference evidence="2" key="1">
    <citation type="journal article" date="2022" name="Mol. Ecol. Resour.">
        <title>The genomes of chicory, endive, great burdock and yacon provide insights into Asteraceae palaeo-polyploidization history and plant inulin production.</title>
        <authorList>
            <person name="Fan W."/>
            <person name="Wang S."/>
            <person name="Wang H."/>
            <person name="Wang A."/>
            <person name="Jiang F."/>
            <person name="Liu H."/>
            <person name="Zhao H."/>
            <person name="Xu D."/>
            <person name="Zhang Y."/>
        </authorList>
    </citation>
    <scope>NUCLEOTIDE SEQUENCE [LARGE SCALE GENOMIC DNA]</scope>
    <source>
        <strain evidence="2">cv. Punajuju</strain>
    </source>
</reference>
<dbReference type="Proteomes" id="UP001055811">
    <property type="component" value="Linkage Group LG07"/>
</dbReference>
<protein>
    <submittedName>
        <fullName evidence="1">Uncharacterized protein</fullName>
    </submittedName>
</protein>
<dbReference type="EMBL" id="CM042015">
    <property type="protein sequence ID" value="KAI3709752.1"/>
    <property type="molecule type" value="Genomic_DNA"/>
</dbReference>
<gene>
    <name evidence="1" type="ORF">L2E82_39518</name>
</gene>
<evidence type="ECO:0000313" key="1">
    <source>
        <dbReference type="EMBL" id="KAI3709752.1"/>
    </source>
</evidence>